<dbReference type="AlphaFoldDB" id="A0A6J7LW75"/>
<proteinExistence type="predicted"/>
<dbReference type="GO" id="GO:0030170">
    <property type="term" value="F:pyridoxal phosphate binding"/>
    <property type="evidence" value="ECO:0007669"/>
    <property type="project" value="InterPro"/>
</dbReference>
<evidence type="ECO:0000259" key="1">
    <source>
        <dbReference type="PROSITE" id="PS51340"/>
    </source>
</evidence>
<dbReference type="GO" id="GO:0030151">
    <property type="term" value="F:molybdenum ion binding"/>
    <property type="evidence" value="ECO:0007669"/>
    <property type="project" value="InterPro"/>
</dbReference>
<evidence type="ECO:0000313" key="2">
    <source>
        <dbReference type="EMBL" id="CAB4971522.1"/>
    </source>
</evidence>
<dbReference type="PROSITE" id="PS51340">
    <property type="entry name" value="MOSC"/>
    <property type="match status" value="1"/>
</dbReference>
<dbReference type="InterPro" id="IPR005302">
    <property type="entry name" value="MoCF_Sase_C"/>
</dbReference>
<sequence>MSAFVVATHVWPAGAEVPSPCEVLDLDFGGPIGDRHHGLTMKSDTRQKEFFARGTEIRNHRQVSIVDLAELATIAQAMGIAGIAPGLIADNICTEGIDGLTQLPRMTRLIFEGGAVIMLGGENFPCTIAGAMVGSVHGTPPAKFPKSAMGLRGVTGWVERPGLVRPGMAIDVRIP</sequence>
<accession>A0A6J7LW75</accession>
<dbReference type="InterPro" id="IPR011037">
    <property type="entry name" value="Pyrv_Knase-like_insert_dom_sf"/>
</dbReference>
<gene>
    <name evidence="2" type="ORF">UFOPK3772_03417</name>
</gene>
<dbReference type="GO" id="GO:0003824">
    <property type="term" value="F:catalytic activity"/>
    <property type="evidence" value="ECO:0007669"/>
    <property type="project" value="InterPro"/>
</dbReference>
<dbReference type="PANTHER" id="PTHR36930">
    <property type="entry name" value="METAL-SULFUR CLUSTER BIOSYNTHESIS PROTEINS YUAD-RELATED"/>
    <property type="match status" value="1"/>
</dbReference>
<protein>
    <submittedName>
        <fullName evidence="2">Unannotated protein</fullName>
    </submittedName>
</protein>
<dbReference type="Pfam" id="PF03473">
    <property type="entry name" value="MOSC"/>
    <property type="match status" value="1"/>
</dbReference>
<dbReference type="EMBL" id="CAFBNE010000202">
    <property type="protein sequence ID" value="CAB4971522.1"/>
    <property type="molecule type" value="Genomic_DNA"/>
</dbReference>
<dbReference type="Gene3D" id="2.40.33.20">
    <property type="entry name" value="PK beta-barrel domain-like"/>
    <property type="match status" value="1"/>
</dbReference>
<dbReference type="PANTHER" id="PTHR36930:SF1">
    <property type="entry name" value="MOSC DOMAIN-CONTAINING PROTEIN"/>
    <property type="match status" value="1"/>
</dbReference>
<organism evidence="2">
    <name type="scientific">freshwater metagenome</name>
    <dbReference type="NCBI Taxonomy" id="449393"/>
    <lineage>
        <taxon>unclassified sequences</taxon>
        <taxon>metagenomes</taxon>
        <taxon>ecological metagenomes</taxon>
    </lineage>
</organism>
<dbReference type="SUPFAM" id="SSF50800">
    <property type="entry name" value="PK beta-barrel domain-like"/>
    <property type="match status" value="1"/>
</dbReference>
<dbReference type="InterPro" id="IPR052716">
    <property type="entry name" value="MOSC_domain"/>
</dbReference>
<feature type="domain" description="MOSC" evidence="1">
    <location>
        <begin position="18"/>
        <end position="173"/>
    </location>
</feature>
<name>A0A6J7LW75_9ZZZZ</name>
<reference evidence="2" key="1">
    <citation type="submission" date="2020-05" db="EMBL/GenBank/DDBJ databases">
        <authorList>
            <person name="Chiriac C."/>
            <person name="Salcher M."/>
            <person name="Ghai R."/>
            <person name="Kavagutti S V."/>
        </authorList>
    </citation>
    <scope>NUCLEOTIDE SEQUENCE</scope>
</reference>